<evidence type="ECO:0000313" key="2">
    <source>
        <dbReference type="Proteomes" id="UP001623592"/>
    </source>
</evidence>
<dbReference type="RefSeq" id="WP_406787327.1">
    <property type="nucleotide sequence ID" value="NZ_JBJIAA010000007.1"/>
</dbReference>
<dbReference type="Proteomes" id="UP001623592">
    <property type="component" value="Unassembled WGS sequence"/>
</dbReference>
<organism evidence="1 2">
    <name type="scientific">Clostridium neuense</name>
    <dbReference type="NCBI Taxonomy" id="1728934"/>
    <lineage>
        <taxon>Bacteria</taxon>
        <taxon>Bacillati</taxon>
        <taxon>Bacillota</taxon>
        <taxon>Clostridia</taxon>
        <taxon>Eubacteriales</taxon>
        <taxon>Clostridiaceae</taxon>
        <taxon>Clostridium</taxon>
    </lineage>
</organism>
<gene>
    <name evidence="1" type="ORF">ACJDT4_09540</name>
</gene>
<protein>
    <recommendedName>
        <fullName evidence="3">DUF5640 domain-containing protein</fullName>
    </recommendedName>
</protein>
<evidence type="ECO:0000313" key="1">
    <source>
        <dbReference type="EMBL" id="MFL0250662.1"/>
    </source>
</evidence>
<evidence type="ECO:0008006" key="3">
    <source>
        <dbReference type="Google" id="ProtNLM"/>
    </source>
</evidence>
<keyword evidence="2" id="KW-1185">Reference proteome</keyword>
<reference evidence="1 2" key="1">
    <citation type="submission" date="2024-11" db="EMBL/GenBank/DDBJ databases">
        <authorList>
            <person name="Heng Y.C."/>
            <person name="Lim A.C.H."/>
            <person name="Lee J.K.Y."/>
            <person name="Kittelmann S."/>
        </authorList>
    </citation>
    <scope>NUCLEOTIDE SEQUENCE [LARGE SCALE GENOMIC DNA]</scope>
    <source>
        <strain evidence="1 2">WILCCON 0114</strain>
    </source>
</reference>
<dbReference type="PROSITE" id="PS51257">
    <property type="entry name" value="PROKAR_LIPOPROTEIN"/>
    <property type="match status" value="1"/>
</dbReference>
<sequence>MRNQTRKIIVLLVAIGIIFSLGGCKKSNSIVGKWQDKKDIVEFKSDGSFKSQYYWGGGAYTVSKNKLTLSPTMLNKEDYTYEIDNNGDLILKGKQSYHFTSVK</sequence>
<proteinExistence type="predicted"/>
<dbReference type="EMBL" id="JBJIAA010000007">
    <property type="protein sequence ID" value="MFL0250662.1"/>
    <property type="molecule type" value="Genomic_DNA"/>
</dbReference>
<name>A0ABW8TE22_9CLOT</name>
<accession>A0ABW8TE22</accession>
<comment type="caution">
    <text evidence="1">The sequence shown here is derived from an EMBL/GenBank/DDBJ whole genome shotgun (WGS) entry which is preliminary data.</text>
</comment>